<gene>
    <name evidence="1" type="ORF">F2Y87_22140</name>
</gene>
<proteinExistence type="predicted"/>
<organism evidence="1 2">
    <name type="scientific">Bacteroides cellulosilyticus</name>
    <dbReference type="NCBI Taxonomy" id="246787"/>
    <lineage>
        <taxon>Bacteria</taxon>
        <taxon>Pseudomonadati</taxon>
        <taxon>Bacteroidota</taxon>
        <taxon>Bacteroidia</taxon>
        <taxon>Bacteroidales</taxon>
        <taxon>Bacteroidaceae</taxon>
        <taxon>Bacteroides</taxon>
    </lineage>
</organism>
<dbReference type="EMBL" id="VVYX01000033">
    <property type="protein sequence ID" value="KAA5415100.1"/>
    <property type="molecule type" value="Genomic_DNA"/>
</dbReference>
<dbReference type="SUPFAM" id="SSF51161">
    <property type="entry name" value="Trimeric LpxA-like enzymes"/>
    <property type="match status" value="1"/>
</dbReference>
<name>A0A6L3JUU3_9BACE</name>
<dbReference type="InterPro" id="IPR011004">
    <property type="entry name" value="Trimer_LpxA-like_sf"/>
</dbReference>
<evidence type="ECO:0000313" key="1">
    <source>
        <dbReference type="EMBL" id="KAA5415100.1"/>
    </source>
</evidence>
<dbReference type="GO" id="GO:0016746">
    <property type="term" value="F:acyltransferase activity"/>
    <property type="evidence" value="ECO:0007669"/>
    <property type="project" value="UniProtKB-KW"/>
</dbReference>
<sequence length="217" mass="24862">MIWIEMNGFAMKIIYIMEWVKRIFSYGKRRLPYLWHKYQYAAVDVTTYIMSPIVITPRYLRCGKNVYVGAHARLEGVSKYNDICFTPLIVLEDGVSIQQNLHLTCANCIIIGQNTAIAANVTITDIHHPYDEISKPIEKQNIKVGFVRIGADCKIYNNAVILPNVTLGRHVTIGANSVVNHDIPDYCVAVGNPVRIVKRYDFDKKEWRRTDLKGNFI</sequence>
<protein>
    <submittedName>
        <fullName evidence="1">Acyltransferase</fullName>
    </submittedName>
</protein>
<dbReference type="CDD" id="cd04647">
    <property type="entry name" value="LbH_MAT_like"/>
    <property type="match status" value="1"/>
</dbReference>
<keyword evidence="1" id="KW-0012">Acyltransferase</keyword>
<dbReference type="Pfam" id="PF00132">
    <property type="entry name" value="Hexapep"/>
    <property type="match status" value="1"/>
</dbReference>
<dbReference type="InterPro" id="IPR051159">
    <property type="entry name" value="Hexapeptide_acetyltransf"/>
</dbReference>
<dbReference type="Proteomes" id="UP000482653">
    <property type="component" value="Unassembled WGS sequence"/>
</dbReference>
<dbReference type="AlphaFoldDB" id="A0A6L3JUU3"/>
<comment type="caution">
    <text evidence="1">The sequence shown here is derived from an EMBL/GenBank/DDBJ whole genome shotgun (WGS) entry which is preliminary data.</text>
</comment>
<reference evidence="1 2" key="1">
    <citation type="journal article" date="2019" name="Nat. Med.">
        <title>A library of human gut bacterial isolates paired with longitudinal multiomics data enables mechanistic microbiome research.</title>
        <authorList>
            <person name="Poyet M."/>
            <person name="Groussin M."/>
            <person name="Gibbons S.M."/>
            <person name="Avila-Pacheco J."/>
            <person name="Jiang X."/>
            <person name="Kearney S.M."/>
            <person name="Perrotta A.R."/>
            <person name="Berdy B."/>
            <person name="Zhao S."/>
            <person name="Lieberman T.D."/>
            <person name="Swanson P.K."/>
            <person name="Smith M."/>
            <person name="Roesemann S."/>
            <person name="Alexander J.E."/>
            <person name="Rich S.A."/>
            <person name="Livny J."/>
            <person name="Vlamakis H."/>
            <person name="Clish C."/>
            <person name="Bullock K."/>
            <person name="Deik A."/>
            <person name="Scott J."/>
            <person name="Pierce K.A."/>
            <person name="Xavier R.J."/>
            <person name="Alm E.J."/>
        </authorList>
    </citation>
    <scope>NUCLEOTIDE SEQUENCE [LARGE SCALE GENOMIC DNA]</scope>
    <source>
        <strain evidence="1 2">BIOML-A8</strain>
    </source>
</reference>
<dbReference type="PANTHER" id="PTHR23416">
    <property type="entry name" value="SIALIC ACID SYNTHASE-RELATED"/>
    <property type="match status" value="1"/>
</dbReference>
<evidence type="ECO:0000313" key="2">
    <source>
        <dbReference type="Proteomes" id="UP000482653"/>
    </source>
</evidence>
<keyword evidence="1" id="KW-0808">Transferase</keyword>
<dbReference type="InterPro" id="IPR001451">
    <property type="entry name" value="Hexapep"/>
</dbReference>
<dbReference type="Gene3D" id="2.160.10.10">
    <property type="entry name" value="Hexapeptide repeat proteins"/>
    <property type="match status" value="1"/>
</dbReference>
<accession>A0A6L3JUU3</accession>